<dbReference type="SMART" id="SM00636">
    <property type="entry name" value="Glyco_18"/>
    <property type="match status" value="1"/>
</dbReference>
<comment type="similarity">
    <text evidence="5">Belongs to the glycosyl hydrolase 18 family.</text>
</comment>
<evidence type="ECO:0000256" key="3">
    <source>
        <dbReference type="ARBA" id="ARBA00023295"/>
    </source>
</evidence>
<dbReference type="GO" id="GO:0004568">
    <property type="term" value="F:chitinase activity"/>
    <property type="evidence" value="ECO:0007669"/>
    <property type="project" value="TreeGrafter"/>
</dbReference>
<dbReference type="InterPro" id="IPR029070">
    <property type="entry name" value="Chitinase_insertion_sf"/>
</dbReference>
<keyword evidence="1" id="KW-0732">Signal</keyword>
<proteinExistence type="evidence at transcript level"/>
<dbReference type="Gene3D" id="3.20.20.80">
    <property type="entry name" value="Glycosidases"/>
    <property type="match status" value="1"/>
</dbReference>
<feature type="domain" description="GH18" evidence="6">
    <location>
        <begin position="47"/>
        <end position="439"/>
    </location>
</feature>
<dbReference type="GO" id="GO:0008061">
    <property type="term" value="F:chitin binding"/>
    <property type="evidence" value="ECO:0007669"/>
    <property type="project" value="InterPro"/>
</dbReference>
<dbReference type="GO" id="GO:0005975">
    <property type="term" value="P:carbohydrate metabolic process"/>
    <property type="evidence" value="ECO:0007669"/>
    <property type="project" value="InterPro"/>
</dbReference>
<dbReference type="EMBL" id="KY274430">
    <property type="protein sequence ID" value="AUM84815.1"/>
    <property type="molecule type" value="mRNA"/>
</dbReference>
<keyword evidence="3 4" id="KW-0326">Glycosidase</keyword>
<dbReference type="Pfam" id="PF00704">
    <property type="entry name" value="Glyco_hydro_18"/>
    <property type="match status" value="1"/>
</dbReference>
<dbReference type="VEuPathDB" id="VectorBase:LLONM1_009147"/>
<dbReference type="CDD" id="cd02872">
    <property type="entry name" value="GH18_chitolectin_chitotriosidase"/>
    <property type="match status" value="1"/>
</dbReference>
<dbReference type="InterPro" id="IPR050314">
    <property type="entry name" value="Glycosyl_Hydrlase_18"/>
</dbReference>
<dbReference type="GO" id="GO:0006032">
    <property type="term" value="P:chitin catabolic process"/>
    <property type="evidence" value="ECO:0007669"/>
    <property type="project" value="TreeGrafter"/>
</dbReference>
<name>A0A2I6Q753_LUTLO</name>
<keyword evidence="2 4" id="KW-0378">Hydrolase</keyword>
<dbReference type="InterPro" id="IPR001579">
    <property type="entry name" value="Glyco_hydro_18_chit_AS"/>
</dbReference>
<dbReference type="GO" id="GO:0005576">
    <property type="term" value="C:extracellular region"/>
    <property type="evidence" value="ECO:0007669"/>
    <property type="project" value="TreeGrafter"/>
</dbReference>
<dbReference type="InterPro" id="IPR017853">
    <property type="entry name" value="GH"/>
</dbReference>
<protein>
    <submittedName>
        <fullName evidence="7">Chitinase-like protein 2</fullName>
    </submittedName>
</protein>
<organism evidence="7">
    <name type="scientific">Lutzomyia longipalpis</name>
    <name type="common">Sand fly</name>
    <dbReference type="NCBI Taxonomy" id="7200"/>
    <lineage>
        <taxon>Eukaryota</taxon>
        <taxon>Metazoa</taxon>
        <taxon>Ecdysozoa</taxon>
        <taxon>Arthropoda</taxon>
        <taxon>Hexapoda</taxon>
        <taxon>Insecta</taxon>
        <taxon>Pterygota</taxon>
        <taxon>Neoptera</taxon>
        <taxon>Endopterygota</taxon>
        <taxon>Diptera</taxon>
        <taxon>Nematocera</taxon>
        <taxon>Psychodoidea</taxon>
        <taxon>Psychodidae</taxon>
        <taxon>Lutzomyia</taxon>
        <taxon>Lutzomyia</taxon>
    </lineage>
</organism>
<dbReference type="PROSITE" id="PS01095">
    <property type="entry name" value="GH18_1"/>
    <property type="match status" value="1"/>
</dbReference>
<evidence type="ECO:0000256" key="2">
    <source>
        <dbReference type="ARBA" id="ARBA00022801"/>
    </source>
</evidence>
<dbReference type="PROSITE" id="PS51910">
    <property type="entry name" value="GH18_2"/>
    <property type="match status" value="1"/>
</dbReference>
<dbReference type="FunFam" id="3.20.20.80:FF:000097">
    <property type="entry name" value="Probable chitinase 2"/>
    <property type="match status" value="1"/>
</dbReference>
<dbReference type="InterPro" id="IPR001223">
    <property type="entry name" value="Glyco_hydro18_cat"/>
</dbReference>
<dbReference type="InterPro" id="IPR011583">
    <property type="entry name" value="Chitinase_II/V-like_cat"/>
</dbReference>
<accession>A0A2I6Q753</accession>
<evidence type="ECO:0000256" key="4">
    <source>
        <dbReference type="RuleBase" id="RU000489"/>
    </source>
</evidence>
<evidence type="ECO:0000259" key="6">
    <source>
        <dbReference type="PROSITE" id="PS51910"/>
    </source>
</evidence>
<dbReference type="SUPFAM" id="SSF54556">
    <property type="entry name" value="Chitinase insertion domain"/>
    <property type="match status" value="1"/>
</dbReference>
<dbReference type="AlphaFoldDB" id="A0A2I6Q753"/>
<dbReference type="VEuPathDB" id="VectorBase:LLOJ008303"/>
<dbReference type="PANTHER" id="PTHR11177:SF403">
    <property type="entry name" value="CHITINASE 2-RELATED"/>
    <property type="match status" value="1"/>
</dbReference>
<evidence type="ECO:0000256" key="1">
    <source>
        <dbReference type="ARBA" id="ARBA00022729"/>
    </source>
</evidence>
<reference evidence="7" key="1">
    <citation type="journal article" date="2018" name="Mem. Inst. Oswaldo Cruz">
        <title>Alternative splicing originates different domain structure organization of Lutzomyia longipalpis chitinases.</title>
        <authorList>
            <person name="Ortigao-Farias J.R."/>
            <person name="Di-Blasi T."/>
            <person name="Telleria E.L."/>
            <person name="Andorinho A.C."/>
            <person name="Lemos-Silva T."/>
            <person name="Ramalho-Ortigao M."/>
            <person name="Tempone A.J."/>
            <person name="Traub-Cseko Y.M."/>
        </authorList>
    </citation>
    <scope>NUCLEOTIDE SEQUENCE</scope>
</reference>
<evidence type="ECO:0000256" key="5">
    <source>
        <dbReference type="RuleBase" id="RU004453"/>
    </source>
</evidence>
<sequence>MKKSEGKMKEISVLLNQHFSVIILVVFLLASSVQNVIANGTGPSHDKVVVCYIGTWATYRPGFGSFTLDHVDPNLCTHLIYAFAGLDTDSDGIKALDPWQDLKDNYGKGGFEKLTAMRKTHPHLKVTLAIGGWNEGSLKYSQMAANPARRAKFVKNAVEFVKRFNFDGLDLDWEYPTQRDGKPEDKENFVSLVMELKSEFRKHDLLLTSAIGASKKMIDEAYDVKTLSNYLDFMHIMCYDYSGSWDKKVGPNAPLDNNGILDISTTISHLLARGASPSKLVLGLPFYGRTFIAQGEGYFGDPTDDKGFPGPYTKESGFMGYNEICAAIQDPSAAWTVSWDAATDQAVARQKGTETGETKVVTFDSSRSIANKIRYAIKHKLAGAMVWSIDTDDFLGNCKPDNETFVDFVSRPGVKLTFPRRPKGNYPLLRTINEALVVAQSEADQLRDIKEHEKENEIPHGASAKITQMYFLPIFVIIPVFRSLFSS</sequence>
<dbReference type="PANTHER" id="PTHR11177">
    <property type="entry name" value="CHITINASE"/>
    <property type="match status" value="1"/>
</dbReference>
<dbReference type="Gene3D" id="3.10.50.10">
    <property type="match status" value="1"/>
</dbReference>
<dbReference type="SUPFAM" id="SSF51445">
    <property type="entry name" value="(Trans)glycosidases"/>
    <property type="match status" value="1"/>
</dbReference>
<evidence type="ECO:0000313" key="7">
    <source>
        <dbReference type="EMBL" id="AUM84815.1"/>
    </source>
</evidence>
<dbReference type="VEuPathDB" id="VectorBase:LLOJ008646"/>